<dbReference type="EMBL" id="CAVMJV010000057">
    <property type="protein sequence ID" value="CAK5085399.1"/>
    <property type="molecule type" value="Genomic_DNA"/>
</dbReference>
<sequence length="77" mass="9047">MSKFVCFLLIVVFVYIQLCDCGKDKNKEVGGDDKGVSEDKGDKKGVLKLYSFEIIKIIKLRKRSFRRQEGWIFFTYK</sequence>
<organism evidence="1 2">
    <name type="scientific">Meloidogyne enterolobii</name>
    <name type="common">Root-knot nematode worm</name>
    <name type="synonym">Meloidogyne mayaguensis</name>
    <dbReference type="NCBI Taxonomy" id="390850"/>
    <lineage>
        <taxon>Eukaryota</taxon>
        <taxon>Metazoa</taxon>
        <taxon>Ecdysozoa</taxon>
        <taxon>Nematoda</taxon>
        <taxon>Chromadorea</taxon>
        <taxon>Rhabditida</taxon>
        <taxon>Tylenchina</taxon>
        <taxon>Tylenchomorpha</taxon>
        <taxon>Tylenchoidea</taxon>
        <taxon>Meloidogynidae</taxon>
        <taxon>Meloidogyninae</taxon>
        <taxon>Meloidogyne</taxon>
    </lineage>
</organism>
<protein>
    <submittedName>
        <fullName evidence="1">Uncharacterized protein</fullName>
    </submittedName>
</protein>
<reference evidence="1" key="1">
    <citation type="submission" date="2023-11" db="EMBL/GenBank/DDBJ databases">
        <authorList>
            <person name="Poullet M."/>
        </authorList>
    </citation>
    <scope>NUCLEOTIDE SEQUENCE</scope>
    <source>
        <strain evidence="1">E1834</strain>
    </source>
</reference>
<gene>
    <name evidence="1" type="ORF">MENTE1834_LOCUS32845</name>
</gene>
<accession>A0ACB1A1W8</accession>
<proteinExistence type="predicted"/>
<keyword evidence="2" id="KW-1185">Reference proteome</keyword>
<evidence type="ECO:0000313" key="2">
    <source>
        <dbReference type="Proteomes" id="UP001497535"/>
    </source>
</evidence>
<dbReference type="Proteomes" id="UP001497535">
    <property type="component" value="Unassembled WGS sequence"/>
</dbReference>
<name>A0ACB1A1W8_MELEN</name>
<evidence type="ECO:0000313" key="1">
    <source>
        <dbReference type="EMBL" id="CAK5085399.1"/>
    </source>
</evidence>
<comment type="caution">
    <text evidence="1">The sequence shown here is derived from an EMBL/GenBank/DDBJ whole genome shotgun (WGS) entry which is preliminary data.</text>
</comment>